<name>A0A437H0U2_9SPHN</name>
<sequence length="306" mass="33435">MNRAVTLIFAAIFLVAPATAHAELPEPVLKMISAAEATGNPDQVAAVLAAARAAYPEADGELDQRKALFDGLIAKRREDEELRKLEALRIASMFDRWEGKGELGALRTTGNSNDIGGTASLALARIGIDWRHKLRAQADYQRSDGETTRERFLAAYEPSIDIADRAFVYGLAQVERDRVQGIAARYSLSGGVGYRIFDRKQLKLEFKGGPAYRRSSLIGEPDERFIAGLGVLDLDWRFTDKLSLTQAASAYVQHQNSTLTSLTGVEAGIGGGLSARLSYRVEHDTSPPDDAAKTDTLSRVTLIYDF</sequence>
<protein>
    <submittedName>
        <fullName evidence="2">DUF481 domain-containing protein</fullName>
    </submittedName>
</protein>
<reference evidence="2 3" key="1">
    <citation type="submission" date="2018-12" db="EMBL/GenBank/DDBJ databases">
        <title>Croceicoccus ponticola sp. nov., a lipolytic bacterium isolated from seawater.</title>
        <authorList>
            <person name="Yoon J.-H."/>
        </authorList>
    </citation>
    <scope>NUCLEOTIDE SEQUENCE [LARGE SCALE GENOMIC DNA]</scope>
    <source>
        <strain evidence="2 3">GM-16</strain>
    </source>
</reference>
<dbReference type="OrthoDB" id="7341471at2"/>
<gene>
    <name evidence="2" type="ORF">EKN06_03240</name>
</gene>
<dbReference type="InterPro" id="IPR007433">
    <property type="entry name" value="DUF481"/>
</dbReference>
<organism evidence="2 3">
    <name type="scientific">Croceicoccus ponticola</name>
    <dbReference type="NCBI Taxonomy" id="2217664"/>
    <lineage>
        <taxon>Bacteria</taxon>
        <taxon>Pseudomonadati</taxon>
        <taxon>Pseudomonadota</taxon>
        <taxon>Alphaproteobacteria</taxon>
        <taxon>Sphingomonadales</taxon>
        <taxon>Erythrobacteraceae</taxon>
        <taxon>Croceicoccus</taxon>
    </lineage>
</organism>
<keyword evidence="1" id="KW-0732">Signal</keyword>
<accession>A0A437H0U2</accession>
<proteinExistence type="predicted"/>
<dbReference type="AlphaFoldDB" id="A0A437H0U2"/>
<dbReference type="Proteomes" id="UP000283003">
    <property type="component" value="Unassembled WGS sequence"/>
</dbReference>
<evidence type="ECO:0000313" key="2">
    <source>
        <dbReference type="EMBL" id="RVQ69228.1"/>
    </source>
</evidence>
<keyword evidence="3" id="KW-1185">Reference proteome</keyword>
<dbReference type="RefSeq" id="WP_127611417.1">
    <property type="nucleotide sequence ID" value="NZ_RXOL01000001.1"/>
</dbReference>
<evidence type="ECO:0000256" key="1">
    <source>
        <dbReference type="SAM" id="SignalP"/>
    </source>
</evidence>
<feature type="signal peptide" evidence="1">
    <location>
        <begin position="1"/>
        <end position="22"/>
    </location>
</feature>
<dbReference type="Pfam" id="PF04338">
    <property type="entry name" value="DUF481"/>
    <property type="match status" value="1"/>
</dbReference>
<evidence type="ECO:0000313" key="3">
    <source>
        <dbReference type="Proteomes" id="UP000283003"/>
    </source>
</evidence>
<comment type="caution">
    <text evidence="2">The sequence shown here is derived from an EMBL/GenBank/DDBJ whole genome shotgun (WGS) entry which is preliminary data.</text>
</comment>
<dbReference type="EMBL" id="RXOL01000001">
    <property type="protein sequence ID" value="RVQ69228.1"/>
    <property type="molecule type" value="Genomic_DNA"/>
</dbReference>
<feature type="chain" id="PRO_5019026832" evidence="1">
    <location>
        <begin position="23"/>
        <end position="306"/>
    </location>
</feature>